<dbReference type="InterPro" id="IPR001789">
    <property type="entry name" value="Sig_transdc_resp-reg_receiver"/>
</dbReference>
<dbReference type="SMART" id="SM00387">
    <property type="entry name" value="HATPase_c"/>
    <property type="match status" value="1"/>
</dbReference>
<dbReference type="PROSITE" id="PS50109">
    <property type="entry name" value="HIS_KIN"/>
    <property type="match status" value="1"/>
</dbReference>
<sequence length="1194" mass="130093">MEVRRLTASGPKSRNFGGIAAGEGFRIHSFEKQRKYMSATIFPIGVFMWFCLVAVVLTGVSKLTEALHMAAAVAALLLSVSPELVCGSNPNTIHAREGLTLLCMWTMIVLSHVSFASWESPSMLIRAYGFGSKALLQKLFLVVLHFSDFQFWFLNLTDTVLFLSQGFVEASVWVRGAENEPQNLSEFYSIFMVGGALHTFLTWGGRKVVMLTLAGAHEEVELRRNAEAMKDKFLSYIMHEMRNPLSGASLLAVEFQETLKDLLEHAGEEEGLPLDELRCSVQTMAYRLQQQTEFLIAQFTKMKGVCDDVLQLEKLEKGGFQYAFRPVNIRLWITRLSRQAAPLFNTPKRRRSSALGLSASGGGDAGVSFSWDFCVEEGDAEKLFQERPIGVADFLRLDQVVSNFLSNARKFTKKGAVKLICSIRTPSKTELDTAPFISAASHSASPAFPSSPEKTQRKQWNAAAYLAAGREGDSDLPSPSASDVEADTDSLKWVVMQISVKDTGPGLSQEDVSKLFKPYGQVRAGDLQNGGGTGLGLVICKSFVEAHAGGVIGVESRGRGEGSTFFFSIFLPLLEPPPTTDQIQSPTETEMTLTEKQKGEPGSSRHSQQEKKSTEKVQKGRRREVGDQSRKKDETVGSNSHYHSPTSPLPAFLNTPLAASYTLRMCACGRLIDPATPGSSRKMSTPASLGRTLRESRGAITPSSCYLKELAEASGRASGRAADREKTFLTPASFPAVTSPASTCIPVTTDVLLVDDDRFCLMAGAAAIRRLGFSVTTAEDGDEAVALFVKKKSNFHLVLIDKNMERMGGLEAVRKIKEHFDTAVETPMVEGVQWAVFEEDQRAQEKKEAPEKKKSPSSTPSSPFKGTSISERSPLLCYLWAGPPHRIQAFGCFLNWLQSFTLARRFAGGASLTESGFRLPCRSDRSRGDDVLDSCLLSDGFVLLGATVWYGAADDRGCSDGSFGWWDEGAGWRRSARVKVYCACLVTLCTWAYVGSGLYSASFVLGEDGGRERSSMHALSCLGRRGTGQRMEGRAFSFSSGRRSSPGSACFCSSALMRLLFARQASSPGWGLRTMSSHFLRSACRSSKEVYVSLSIWMRMRTSSRPSVKAANASASSPPVETEEGVPEGAGNEAVSVERGQLHTCARFSSATFKSGAGFFDRLLVVGVLAVVSVGRAQQRVLPGVFEDLSPGQV</sequence>
<feature type="modified residue" description="4-aspartylphosphate" evidence="6">
    <location>
        <position position="801"/>
    </location>
</feature>
<protein>
    <recommendedName>
        <fullName evidence="2">histidine kinase</fullName>
        <ecNumber evidence="2">2.7.13.3</ecNumber>
    </recommendedName>
</protein>
<dbReference type="PANTHER" id="PTHR43047">
    <property type="entry name" value="TWO-COMPONENT HISTIDINE PROTEIN KINASE"/>
    <property type="match status" value="1"/>
</dbReference>
<evidence type="ECO:0000256" key="8">
    <source>
        <dbReference type="SAM" id="Phobius"/>
    </source>
</evidence>
<feature type="region of interest" description="Disordered" evidence="7">
    <location>
        <begin position="1107"/>
        <end position="1130"/>
    </location>
</feature>
<dbReference type="EC" id="2.7.13.3" evidence="2"/>
<dbReference type="GO" id="GO:0005886">
    <property type="term" value="C:plasma membrane"/>
    <property type="evidence" value="ECO:0007669"/>
    <property type="project" value="TreeGrafter"/>
</dbReference>
<dbReference type="PANTHER" id="PTHR43047:SF69">
    <property type="entry name" value="HISTIDINE KINASE CONTAINING CHEY-HOMOLOGOUS RECEIVER DOMAIN-RELATED"/>
    <property type="match status" value="1"/>
</dbReference>
<dbReference type="PhylomeDB" id="A0A0G4HSH8"/>
<evidence type="ECO:0000256" key="2">
    <source>
        <dbReference type="ARBA" id="ARBA00012438"/>
    </source>
</evidence>
<dbReference type="VEuPathDB" id="CryptoDB:Cvel_8269"/>
<dbReference type="InterPro" id="IPR005467">
    <property type="entry name" value="His_kinase_dom"/>
</dbReference>
<keyword evidence="8" id="KW-0812">Transmembrane</keyword>
<reference evidence="11" key="1">
    <citation type="submission" date="2014-11" db="EMBL/GenBank/DDBJ databases">
        <authorList>
            <person name="Otto D Thomas"/>
            <person name="Naeem Raeece"/>
        </authorList>
    </citation>
    <scope>NUCLEOTIDE SEQUENCE</scope>
</reference>
<dbReference type="PROSITE" id="PS50110">
    <property type="entry name" value="RESPONSE_REGULATORY"/>
    <property type="match status" value="1"/>
</dbReference>
<feature type="transmembrane region" description="Helical" evidence="8">
    <location>
        <begin position="36"/>
        <end position="60"/>
    </location>
</feature>
<dbReference type="Gene3D" id="3.40.50.2300">
    <property type="match status" value="1"/>
</dbReference>
<accession>A0A0G4HSH8</accession>
<evidence type="ECO:0000256" key="7">
    <source>
        <dbReference type="SAM" id="MobiDB-lite"/>
    </source>
</evidence>
<dbReference type="AlphaFoldDB" id="A0A0G4HSH8"/>
<evidence type="ECO:0000256" key="6">
    <source>
        <dbReference type="PROSITE-ProRule" id="PRU00169"/>
    </source>
</evidence>
<evidence type="ECO:0000259" key="10">
    <source>
        <dbReference type="PROSITE" id="PS50110"/>
    </source>
</evidence>
<feature type="compositionally biased region" description="Polar residues" evidence="7">
    <location>
        <begin position="636"/>
        <end position="646"/>
    </location>
</feature>
<dbReference type="SMART" id="SM00388">
    <property type="entry name" value="HisKA"/>
    <property type="match status" value="1"/>
</dbReference>
<organism evidence="11">
    <name type="scientific">Chromera velia CCMP2878</name>
    <dbReference type="NCBI Taxonomy" id="1169474"/>
    <lineage>
        <taxon>Eukaryota</taxon>
        <taxon>Sar</taxon>
        <taxon>Alveolata</taxon>
        <taxon>Colpodellida</taxon>
        <taxon>Chromeraceae</taxon>
        <taxon>Chromera</taxon>
    </lineage>
</organism>
<feature type="domain" description="Histidine kinase" evidence="9">
    <location>
        <begin position="236"/>
        <end position="575"/>
    </location>
</feature>
<dbReference type="Pfam" id="PF00072">
    <property type="entry name" value="Response_reg"/>
    <property type="match status" value="1"/>
</dbReference>
<dbReference type="EMBL" id="CDMZ01003700">
    <property type="protein sequence ID" value="CEM47289.1"/>
    <property type="molecule type" value="Genomic_DNA"/>
</dbReference>
<gene>
    <name evidence="11" type="ORF">Cvel_8269</name>
</gene>
<dbReference type="SUPFAM" id="SSF47384">
    <property type="entry name" value="Homodimeric domain of signal transducing histidine kinase"/>
    <property type="match status" value="1"/>
</dbReference>
<dbReference type="InterPro" id="IPR004358">
    <property type="entry name" value="Sig_transdc_His_kin-like_C"/>
</dbReference>
<dbReference type="Gene3D" id="1.10.287.130">
    <property type="match status" value="1"/>
</dbReference>
<evidence type="ECO:0000256" key="4">
    <source>
        <dbReference type="ARBA" id="ARBA00022679"/>
    </source>
</evidence>
<dbReference type="SUPFAM" id="SSF55874">
    <property type="entry name" value="ATPase domain of HSP90 chaperone/DNA topoisomerase II/histidine kinase"/>
    <property type="match status" value="1"/>
</dbReference>
<dbReference type="Gene3D" id="3.30.565.10">
    <property type="entry name" value="Histidine kinase-like ATPase, C-terminal domain"/>
    <property type="match status" value="1"/>
</dbReference>
<dbReference type="PRINTS" id="PR00344">
    <property type="entry name" value="BCTRLSENSOR"/>
</dbReference>
<feature type="compositionally biased region" description="Basic and acidic residues" evidence="7">
    <location>
        <begin position="840"/>
        <end position="854"/>
    </location>
</feature>
<comment type="catalytic activity">
    <reaction evidence="1">
        <text>ATP + protein L-histidine = ADP + protein N-phospho-L-histidine.</text>
        <dbReference type="EC" id="2.7.13.3"/>
    </reaction>
</comment>
<evidence type="ECO:0000256" key="1">
    <source>
        <dbReference type="ARBA" id="ARBA00000085"/>
    </source>
</evidence>
<feature type="region of interest" description="Disordered" evidence="7">
    <location>
        <begin position="840"/>
        <end position="868"/>
    </location>
</feature>
<keyword evidence="3 6" id="KW-0597">Phosphoprotein</keyword>
<feature type="compositionally biased region" description="Polar residues" evidence="7">
    <location>
        <begin position="580"/>
        <end position="592"/>
    </location>
</feature>
<proteinExistence type="predicted"/>
<keyword evidence="5" id="KW-0418">Kinase</keyword>
<evidence type="ECO:0000256" key="5">
    <source>
        <dbReference type="ARBA" id="ARBA00022777"/>
    </source>
</evidence>
<feature type="compositionally biased region" description="Basic and acidic residues" evidence="7">
    <location>
        <begin position="607"/>
        <end position="635"/>
    </location>
</feature>
<name>A0A0G4HSH8_9ALVE</name>
<keyword evidence="4" id="KW-0808">Transferase</keyword>
<dbReference type="GO" id="GO:0000155">
    <property type="term" value="F:phosphorelay sensor kinase activity"/>
    <property type="evidence" value="ECO:0007669"/>
    <property type="project" value="InterPro"/>
</dbReference>
<dbReference type="CDD" id="cd00082">
    <property type="entry name" value="HisKA"/>
    <property type="match status" value="1"/>
</dbReference>
<dbReference type="SUPFAM" id="SSF52172">
    <property type="entry name" value="CheY-like"/>
    <property type="match status" value="1"/>
</dbReference>
<keyword evidence="8" id="KW-0472">Membrane</keyword>
<feature type="domain" description="Response regulatory" evidence="10">
    <location>
        <begin position="750"/>
        <end position="877"/>
    </location>
</feature>
<dbReference type="InterPro" id="IPR003661">
    <property type="entry name" value="HisK_dim/P_dom"/>
</dbReference>
<dbReference type="InterPro" id="IPR036097">
    <property type="entry name" value="HisK_dim/P_sf"/>
</dbReference>
<dbReference type="CDD" id="cd17546">
    <property type="entry name" value="REC_hyHK_CKI1_RcsC-like"/>
    <property type="match status" value="1"/>
</dbReference>
<dbReference type="GO" id="GO:0009927">
    <property type="term" value="F:histidine phosphotransfer kinase activity"/>
    <property type="evidence" value="ECO:0007669"/>
    <property type="project" value="TreeGrafter"/>
</dbReference>
<evidence type="ECO:0000256" key="3">
    <source>
        <dbReference type="ARBA" id="ARBA00022553"/>
    </source>
</evidence>
<evidence type="ECO:0000259" key="9">
    <source>
        <dbReference type="PROSITE" id="PS50109"/>
    </source>
</evidence>
<dbReference type="InterPro" id="IPR036890">
    <property type="entry name" value="HATPase_C_sf"/>
</dbReference>
<feature type="region of interest" description="Disordered" evidence="7">
    <location>
        <begin position="577"/>
        <end position="651"/>
    </location>
</feature>
<keyword evidence="8" id="KW-1133">Transmembrane helix</keyword>
<dbReference type="InterPro" id="IPR003594">
    <property type="entry name" value="HATPase_dom"/>
</dbReference>
<dbReference type="InterPro" id="IPR011006">
    <property type="entry name" value="CheY-like_superfamily"/>
</dbReference>
<evidence type="ECO:0000313" key="11">
    <source>
        <dbReference type="EMBL" id="CEM47289.1"/>
    </source>
</evidence>
<dbReference type="Pfam" id="PF02518">
    <property type="entry name" value="HATPase_c"/>
    <property type="match status" value="1"/>
</dbReference>